<gene>
    <name evidence="3" type="primary">TNFSF10</name>
</gene>
<reference evidence="3" key="1">
    <citation type="submission" date="2025-08" db="UniProtKB">
        <authorList>
            <consortium name="RefSeq"/>
        </authorList>
    </citation>
    <scope>IDENTIFICATION</scope>
</reference>
<dbReference type="STRING" id="1868482.ENSTSYP00000017652"/>
<keyword evidence="2" id="KW-1185">Reference proteome</keyword>
<dbReference type="AlphaFoldDB" id="A0A1U7USQ7"/>
<proteinExistence type="predicted"/>
<dbReference type="GeneID" id="103273285"/>
<dbReference type="CTD" id="8743"/>
<organism evidence="2 3">
    <name type="scientific">Carlito syrichta</name>
    <name type="common">Philippine tarsier</name>
    <name type="synonym">Tarsius syrichta</name>
    <dbReference type="NCBI Taxonomy" id="1868482"/>
    <lineage>
        <taxon>Eukaryota</taxon>
        <taxon>Metazoa</taxon>
        <taxon>Chordata</taxon>
        <taxon>Craniata</taxon>
        <taxon>Vertebrata</taxon>
        <taxon>Euteleostomi</taxon>
        <taxon>Mammalia</taxon>
        <taxon>Eutheria</taxon>
        <taxon>Euarchontoglires</taxon>
        <taxon>Primates</taxon>
        <taxon>Haplorrhini</taxon>
        <taxon>Tarsiiformes</taxon>
        <taxon>Tarsiidae</taxon>
        <taxon>Carlito</taxon>
    </lineage>
</organism>
<sequence length="101" mass="11728">MAVMQAPGGPSPGQTCVLILIFTVLLQSLCMAVTYLYFNRELKQMQDKYSKSGIACFLKEDDSSWDTNDEESMNSPCWQVKWQLRQLVRKAPIMERFWARK</sequence>
<feature type="transmembrane region" description="Helical" evidence="1">
    <location>
        <begin position="17"/>
        <end position="38"/>
    </location>
</feature>
<evidence type="ECO:0000256" key="1">
    <source>
        <dbReference type="SAM" id="Phobius"/>
    </source>
</evidence>
<dbReference type="KEGG" id="csyr:103273285"/>
<dbReference type="RefSeq" id="XP_008068896.1">
    <property type="nucleotide sequence ID" value="XM_008070705.2"/>
</dbReference>
<evidence type="ECO:0000313" key="2">
    <source>
        <dbReference type="Proteomes" id="UP000189704"/>
    </source>
</evidence>
<keyword evidence="1" id="KW-1133">Transmembrane helix</keyword>
<keyword evidence="1" id="KW-0812">Transmembrane</keyword>
<dbReference type="Proteomes" id="UP000189704">
    <property type="component" value="Unplaced"/>
</dbReference>
<evidence type="ECO:0000313" key="3">
    <source>
        <dbReference type="RefSeq" id="XP_008068896.1"/>
    </source>
</evidence>
<name>A0A1U7USQ7_CARSF</name>
<accession>A0A1U7USQ7</accession>
<protein>
    <submittedName>
        <fullName evidence="3">Tumor necrosis factor ligand superfamily member 10 isoform X2</fullName>
    </submittedName>
</protein>
<dbReference type="OrthoDB" id="9446605at2759"/>
<keyword evidence="1" id="KW-0472">Membrane</keyword>